<comment type="caution">
    <text evidence="2">The sequence shown here is derived from an EMBL/GenBank/DDBJ whole genome shotgun (WGS) entry which is preliminary data.</text>
</comment>
<evidence type="ECO:0000313" key="2">
    <source>
        <dbReference type="EMBL" id="MBP2471222.1"/>
    </source>
</evidence>
<accession>A0ABS5A4K9</accession>
<gene>
    <name evidence="2" type="ORF">JOF53_000094</name>
</gene>
<keyword evidence="2" id="KW-0223">Dioxygenase</keyword>
<dbReference type="Gene3D" id="3.10.450.50">
    <property type="match status" value="1"/>
</dbReference>
<proteinExistence type="predicted"/>
<dbReference type="SUPFAM" id="SSF54427">
    <property type="entry name" value="NTF2-like"/>
    <property type="match status" value="1"/>
</dbReference>
<keyword evidence="3" id="KW-1185">Reference proteome</keyword>
<dbReference type="InterPro" id="IPR032710">
    <property type="entry name" value="NTF2-like_dom_sf"/>
</dbReference>
<name>A0ABS5A4K9_9PSEU</name>
<dbReference type="RefSeq" id="WP_086782471.1">
    <property type="nucleotide sequence ID" value="NZ_JAGIOO010000001.1"/>
</dbReference>
<dbReference type="EMBL" id="JAGIOO010000001">
    <property type="protein sequence ID" value="MBP2471222.1"/>
    <property type="molecule type" value="Genomic_DNA"/>
</dbReference>
<evidence type="ECO:0000259" key="1">
    <source>
        <dbReference type="Pfam" id="PF13577"/>
    </source>
</evidence>
<dbReference type="InterPro" id="IPR037401">
    <property type="entry name" value="SnoaL-like"/>
</dbReference>
<sequence length="146" mass="16080">MSAADERAVVRLLHRYAELVDDGDFAGVGELMAHASFVSTTGRCTGAAEVTGWFERTIRRFEDGTPRTSHVTTNITVDVDERAGIATAKAYFTVLQQAPGQPLRVIGGGRYHDEFARLDGEWHFTRRRPELRLAGDLSAHLVPAGR</sequence>
<dbReference type="Pfam" id="PF13577">
    <property type="entry name" value="SnoaL_4"/>
    <property type="match status" value="1"/>
</dbReference>
<dbReference type="GO" id="GO:0051213">
    <property type="term" value="F:dioxygenase activity"/>
    <property type="evidence" value="ECO:0007669"/>
    <property type="project" value="UniProtKB-KW"/>
</dbReference>
<organism evidence="2 3">
    <name type="scientific">Crossiella equi</name>
    <dbReference type="NCBI Taxonomy" id="130796"/>
    <lineage>
        <taxon>Bacteria</taxon>
        <taxon>Bacillati</taxon>
        <taxon>Actinomycetota</taxon>
        <taxon>Actinomycetes</taxon>
        <taxon>Pseudonocardiales</taxon>
        <taxon>Pseudonocardiaceae</taxon>
        <taxon>Crossiella</taxon>
    </lineage>
</organism>
<evidence type="ECO:0000313" key="3">
    <source>
        <dbReference type="Proteomes" id="UP001519363"/>
    </source>
</evidence>
<reference evidence="2 3" key="1">
    <citation type="submission" date="2021-03" db="EMBL/GenBank/DDBJ databases">
        <title>Sequencing the genomes of 1000 actinobacteria strains.</title>
        <authorList>
            <person name="Klenk H.-P."/>
        </authorList>
    </citation>
    <scope>NUCLEOTIDE SEQUENCE [LARGE SCALE GENOMIC DNA]</scope>
    <source>
        <strain evidence="2 3">DSM 44580</strain>
    </source>
</reference>
<protein>
    <submittedName>
        <fullName evidence="2">3-phenylpropionate/cinnamic acid dioxygenase small subunit</fullName>
    </submittedName>
</protein>
<dbReference type="CDD" id="cd00531">
    <property type="entry name" value="NTF2_like"/>
    <property type="match status" value="1"/>
</dbReference>
<dbReference type="Proteomes" id="UP001519363">
    <property type="component" value="Unassembled WGS sequence"/>
</dbReference>
<keyword evidence="2" id="KW-0560">Oxidoreductase</keyword>
<feature type="domain" description="SnoaL-like" evidence="1">
    <location>
        <begin position="3"/>
        <end position="128"/>
    </location>
</feature>